<dbReference type="Proteomes" id="UP000509510">
    <property type="component" value="Chromosome IV"/>
</dbReference>
<keyword evidence="9" id="KW-0812">Transmembrane</keyword>
<dbReference type="GO" id="GO:0005509">
    <property type="term" value="F:calcium ion binding"/>
    <property type="evidence" value="ECO:0007669"/>
    <property type="project" value="InterPro"/>
</dbReference>
<keyword evidence="9" id="KW-0472">Membrane</keyword>
<reference evidence="11" key="1">
    <citation type="submission" date="2020-06" db="EMBL/GenBank/DDBJ databases">
        <title>A chromosome-scale genome assembly of Talaromyces rugulosus W13939.</title>
        <authorList>
            <person name="Wang B."/>
            <person name="Guo L."/>
            <person name="Ye K."/>
            <person name="Wang L."/>
        </authorList>
    </citation>
    <scope>NUCLEOTIDE SEQUENCE [LARGE SCALE GENOMIC DNA]</scope>
    <source>
        <strain evidence="11">W13939</strain>
    </source>
</reference>
<dbReference type="PRINTS" id="PR00747">
    <property type="entry name" value="GLYHDRLASE47"/>
</dbReference>
<comment type="cofactor">
    <cofactor evidence="1">
        <name>Ca(2+)</name>
        <dbReference type="ChEBI" id="CHEBI:29108"/>
    </cofactor>
</comment>
<feature type="active site" evidence="6">
    <location>
        <position position="327"/>
    </location>
</feature>
<dbReference type="InterPro" id="IPR012341">
    <property type="entry name" value="6hp_glycosidase-like_sf"/>
</dbReference>
<keyword evidence="4 8" id="KW-0378">Hydrolase</keyword>
<evidence type="ECO:0000256" key="8">
    <source>
        <dbReference type="RuleBase" id="RU361193"/>
    </source>
</evidence>
<comment type="similarity">
    <text evidence="3 8">Belongs to the glycosyl hydrolase 47 family.</text>
</comment>
<dbReference type="Pfam" id="PF01532">
    <property type="entry name" value="Glyco_hydro_47"/>
    <property type="match status" value="1"/>
</dbReference>
<sequence>MIYPRYTRIFLTPILCGFVICYYLFILRPQFAGEWSMSQKATTIHPGHSGYFWAQYPQKYPVREPVSIPPAVRGSIPAVQHRFPHEKAAARKVRMARLEAVKGNFTHAWTGYKDHAWMSDEVAPVSGHGLNPFGGWAATLVDSLDTLWIMGLQDDFEQAVTAVADLNFTQSSLQEINVFETTIRYLGGFLGAYDISDHKYPILLDKAIEVGQMLYAAFDTPNRMPIMRWKINDAAAAAAQGVGGAGGLQEAGDSVLVAEIGSLTLEFTRLNQLSQDNRYYDAIQRIMDVFDAQQSGTKVPGLWPVVVNARTMDFRSSSMFTIGGMADSLYEYLPKQHVLLGGASQQYSKLYSQALDAMKSHIFFRPMTPTDADVLFPGDISSNGQIPLSQLKIEPRAQHLGCFAGGMVALGAKVFGQPDDLQVAQQLVDGCIWGYENGHLGIMPEIMHMTVCEDQTQCSWDENKWQQEVEKAFPSDGDYVQATIGAKNLPRGVSKVDDPRYLLRPETIESIFIMYRITGNPRLVETAWGMFNTIIQHTTTEIAHTGLRDCTVDNPPKSDSMESFWLAETLKYFYLMFAEPDVSFVFVEDKSRKYDFVDNENPNWTSKSSLVDRQKLQQGDESQLRMACKLLSDRIDRGEIAPGNTTAAATTTTTTNKNTTNKNTIDKKTTTTDESLRHYNTTDSTEENARETQSMPVISEMLRGLETKPGEPEITVIPQQQETTTRDQQKTAKLITQIPNNDDDNAPQHIEEYDPLSAIATAPDDAVSLDHRKTGLMRRISFFAFGKRKTSESALGHYHQHNKGAVAVQ</sequence>
<keyword evidence="9" id="KW-1133">Transmembrane helix</keyword>
<evidence type="ECO:0000313" key="10">
    <source>
        <dbReference type="EMBL" id="QKX60973.1"/>
    </source>
</evidence>
<feature type="transmembrane region" description="Helical" evidence="9">
    <location>
        <begin position="6"/>
        <end position="27"/>
    </location>
</feature>
<evidence type="ECO:0000256" key="3">
    <source>
        <dbReference type="ARBA" id="ARBA00007658"/>
    </source>
</evidence>
<feature type="disulfide bond" evidence="7">
    <location>
        <begin position="402"/>
        <end position="431"/>
    </location>
</feature>
<evidence type="ECO:0000256" key="9">
    <source>
        <dbReference type="SAM" id="Phobius"/>
    </source>
</evidence>
<dbReference type="RefSeq" id="XP_035347148.1">
    <property type="nucleotide sequence ID" value="XM_035491255.1"/>
</dbReference>
<keyword evidence="8" id="KW-0326">Glycosidase</keyword>
<dbReference type="EC" id="3.2.1.-" evidence="8"/>
<dbReference type="AlphaFoldDB" id="A0A7H8R884"/>
<dbReference type="GO" id="GO:0004571">
    <property type="term" value="F:mannosyl-oligosaccharide 1,2-alpha-mannosidase activity"/>
    <property type="evidence" value="ECO:0007669"/>
    <property type="project" value="InterPro"/>
</dbReference>
<dbReference type="InterPro" id="IPR001382">
    <property type="entry name" value="Glyco_hydro_47"/>
</dbReference>
<dbReference type="FunFam" id="1.50.10.10:FF:000037">
    <property type="entry name" value="alpha-1,2-Mannosidase"/>
    <property type="match status" value="1"/>
</dbReference>
<dbReference type="OrthoDB" id="8118055at2759"/>
<feature type="active site" description="Proton donor" evidence="6">
    <location>
        <position position="180"/>
    </location>
</feature>
<protein>
    <recommendedName>
        <fullName evidence="8">alpha-1,2-Mannosidase</fullName>
        <ecNumber evidence="8">3.2.1.-</ecNumber>
    </recommendedName>
</protein>
<evidence type="ECO:0000256" key="7">
    <source>
        <dbReference type="PIRSR" id="PIRSR601382-3"/>
    </source>
</evidence>
<evidence type="ECO:0000256" key="6">
    <source>
        <dbReference type="PIRSR" id="PIRSR601382-1"/>
    </source>
</evidence>
<evidence type="ECO:0000256" key="1">
    <source>
        <dbReference type="ARBA" id="ARBA00001913"/>
    </source>
</evidence>
<gene>
    <name evidence="10" type="ORF">TRUGW13939_08119</name>
</gene>
<dbReference type="PANTHER" id="PTHR11742:SF49">
    <property type="entry name" value="ALPHA-1,2-MANNOSIDASE"/>
    <property type="match status" value="1"/>
</dbReference>
<evidence type="ECO:0000256" key="4">
    <source>
        <dbReference type="ARBA" id="ARBA00022801"/>
    </source>
</evidence>
<dbReference type="EMBL" id="CP055901">
    <property type="protein sequence ID" value="QKX60973.1"/>
    <property type="molecule type" value="Genomic_DNA"/>
</dbReference>
<dbReference type="GO" id="GO:0016020">
    <property type="term" value="C:membrane"/>
    <property type="evidence" value="ECO:0007669"/>
    <property type="project" value="InterPro"/>
</dbReference>
<accession>A0A7H8R884</accession>
<dbReference type="InterPro" id="IPR036026">
    <property type="entry name" value="Seven-hairpin_glycosidases"/>
</dbReference>
<evidence type="ECO:0000313" key="11">
    <source>
        <dbReference type="Proteomes" id="UP000509510"/>
    </source>
</evidence>
<dbReference type="GO" id="GO:0005975">
    <property type="term" value="P:carbohydrate metabolic process"/>
    <property type="evidence" value="ECO:0007669"/>
    <property type="project" value="InterPro"/>
</dbReference>
<comment type="pathway">
    <text evidence="2">Protein modification; protein glycosylation.</text>
</comment>
<dbReference type="UniPathway" id="UPA00378"/>
<dbReference type="GO" id="GO:0036503">
    <property type="term" value="P:ERAD pathway"/>
    <property type="evidence" value="ECO:0007669"/>
    <property type="project" value="UniProtKB-ARBA"/>
</dbReference>
<dbReference type="GeneID" id="55995608"/>
<organism evidence="10 11">
    <name type="scientific">Talaromyces rugulosus</name>
    <name type="common">Penicillium rugulosum</name>
    <dbReference type="NCBI Taxonomy" id="121627"/>
    <lineage>
        <taxon>Eukaryota</taxon>
        <taxon>Fungi</taxon>
        <taxon>Dikarya</taxon>
        <taxon>Ascomycota</taxon>
        <taxon>Pezizomycotina</taxon>
        <taxon>Eurotiomycetes</taxon>
        <taxon>Eurotiomycetidae</taxon>
        <taxon>Eurotiales</taxon>
        <taxon>Trichocomaceae</taxon>
        <taxon>Talaromyces</taxon>
        <taxon>Talaromyces sect. Islandici</taxon>
    </lineage>
</organism>
<dbReference type="GO" id="GO:0005783">
    <property type="term" value="C:endoplasmic reticulum"/>
    <property type="evidence" value="ECO:0007669"/>
    <property type="project" value="TreeGrafter"/>
</dbReference>
<evidence type="ECO:0000256" key="5">
    <source>
        <dbReference type="ARBA" id="ARBA00023157"/>
    </source>
</evidence>
<dbReference type="InterPro" id="IPR050749">
    <property type="entry name" value="Glycosyl_Hydrolase_47"/>
</dbReference>
<dbReference type="Gene3D" id="1.50.10.10">
    <property type="match status" value="1"/>
</dbReference>
<feature type="active site" evidence="6">
    <location>
        <position position="506"/>
    </location>
</feature>
<name>A0A7H8R884_TALRU</name>
<feature type="active site" description="Proton donor" evidence="6">
    <location>
        <position position="445"/>
    </location>
</feature>
<dbReference type="KEGG" id="trg:TRUGW13939_08119"/>
<proteinExistence type="inferred from homology"/>
<dbReference type="PANTHER" id="PTHR11742">
    <property type="entry name" value="MANNOSYL-OLIGOSACCHARIDE ALPHA-1,2-MANNOSIDASE-RELATED"/>
    <property type="match status" value="1"/>
</dbReference>
<dbReference type="SUPFAM" id="SSF48225">
    <property type="entry name" value="Seven-hairpin glycosidases"/>
    <property type="match status" value="1"/>
</dbReference>
<keyword evidence="11" id="KW-1185">Reference proteome</keyword>
<keyword evidence="5 7" id="KW-1015">Disulfide bond</keyword>
<evidence type="ECO:0000256" key="2">
    <source>
        <dbReference type="ARBA" id="ARBA00004922"/>
    </source>
</evidence>